<organism evidence="1 2">
    <name type="scientific">Gryllus longicercus</name>
    <dbReference type="NCBI Taxonomy" id="2509291"/>
    <lineage>
        <taxon>Eukaryota</taxon>
        <taxon>Metazoa</taxon>
        <taxon>Ecdysozoa</taxon>
        <taxon>Arthropoda</taxon>
        <taxon>Hexapoda</taxon>
        <taxon>Insecta</taxon>
        <taxon>Pterygota</taxon>
        <taxon>Neoptera</taxon>
        <taxon>Polyneoptera</taxon>
        <taxon>Orthoptera</taxon>
        <taxon>Ensifera</taxon>
        <taxon>Gryllidea</taxon>
        <taxon>Grylloidea</taxon>
        <taxon>Gryllidae</taxon>
        <taxon>Gryllinae</taxon>
        <taxon>Gryllus</taxon>
    </lineage>
</organism>
<reference evidence="1 2" key="1">
    <citation type="submission" date="2024-03" db="EMBL/GenBank/DDBJ databases">
        <title>The genome assembly and annotation of the cricket Gryllus longicercus Weissman &amp; Gray.</title>
        <authorList>
            <person name="Szrajer S."/>
            <person name="Gray D."/>
            <person name="Ylla G."/>
        </authorList>
    </citation>
    <scope>NUCLEOTIDE SEQUENCE [LARGE SCALE GENOMIC DNA]</scope>
    <source>
        <strain evidence="1">DAG 2021-001</strain>
        <tissue evidence="1">Whole body minus gut</tissue>
    </source>
</reference>
<proteinExistence type="predicted"/>
<sequence>MESQETLLESQLSQRMCHDAVLSTSVICGVIWLSKRRKREKSKDEVLKKCMSVLDRHIDEHQVFREYEANALRDLPEGLQCNLKINVSELIVNAQKEHYSLMQ</sequence>
<evidence type="ECO:0000313" key="1">
    <source>
        <dbReference type="EMBL" id="KAK7873159.1"/>
    </source>
</evidence>
<dbReference type="Proteomes" id="UP001378592">
    <property type="component" value="Unassembled WGS sequence"/>
</dbReference>
<protein>
    <submittedName>
        <fullName evidence="1">Uncharacterized protein</fullName>
    </submittedName>
</protein>
<dbReference type="EMBL" id="JAZDUA010000016">
    <property type="protein sequence ID" value="KAK7873159.1"/>
    <property type="molecule type" value="Genomic_DNA"/>
</dbReference>
<comment type="caution">
    <text evidence="1">The sequence shown here is derived from an EMBL/GenBank/DDBJ whole genome shotgun (WGS) entry which is preliminary data.</text>
</comment>
<dbReference type="AlphaFoldDB" id="A0AAN9WMT7"/>
<accession>A0AAN9WMT7</accession>
<keyword evidence="2" id="KW-1185">Reference proteome</keyword>
<evidence type="ECO:0000313" key="2">
    <source>
        <dbReference type="Proteomes" id="UP001378592"/>
    </source>
</evidence>
<gene>
    <name evidence="1" type="ORF">R5R35_006379</name>
</gene>
<name>A0AAN9WMT7_9ORTH</name>